<evidence type="ECO:0000256" key="1">
    <source>
        <dbReference type="ARBA" id="ARBA00008324"/>
    </source>
</evidence>
<dbReference type="Pfam" id="PF03061">
    <property type="entry name" value="4HBT"/>
    <property type="match status" value="1"/>
</dbReference>
<comment type="similarity">
    <text evidence="1">Belongs to the thioesterase PaaI family.</text>
</comment>
<dbReference type="STRING" id="907931.GCA_000165675_01907"/>
<dbReference type="GO" id="GO:0005829">
    <property type="term" value="C:cytosol"/>
    <property type="evidence" value="ECO:0007669"/>
    <property type="project" value="TreeGrafter"/>
</dbReference>
<dbReference type="Proteomes" id="UP000295681">
    <property type="component" value="Unassembled WGS sequence"/>
</dbReference>
<dbReference type="SUPFAM" id="SSF54637">
    <property type="entry name" value="Thioesterase/thiol ester dehydrase-isomerase"/>
    <property type="match status" value="1"/>
</dbReference>
<keyword evidence="2" id="KW-0378">Hydrolase</keyword>
<dbReference type="InterPro" id="IPR006683">
    <property type="entry name" value="Thioestr_dom"/>
</dbReference>
<sequence length="124" mass="13185">MNIIELLGINTKQLTQNQVIMTLNVTESIQQPYGIVHGGINALLAETAASVGANENLQTSGSVAVGIDIMTHHLKPVTSGCLIATAKPISIGRTIQVWQVNITNTNEQLTSVSTVTLKNQVLPK</sequence>
<proteinExistence type="inferred from homology"/>
<feature type="domain" description="Thioesterase" evidence="3">
    <location>
        <begin position="33"/>
        <end position="109"/>
    </location>
</feature>
<evidence type="ECO:0000256" key="2">
    <source>
        <dbReference type="ARBA" id="ARBA00022801"/>
    </source>
</evidence>
<name>A0A4R5NBY9_9LACO</name>
<gene>
    <name evidence="4" type="ORF">C5L23_001647</name>
</gene>
<dbReference type="NCBIfam" id="TIGR00369">
    <property type="entry name" value="unchar_dom_1"/>
    <property type="match status" value="1"/>
</dbReference>
<dbReference type="InterPro" id="IPR029069">
    <property type="entry name" value="HotDog_dom_sf"/>
</dbReference>
<keyword evidence="5" id="KW-1185">Reference proteome</keyword>
<dbReference type="AlphaFoldDB" id="A0A4R5NBY9"/>
<protein>
    <recommendedName>
        <fullName evidence="3">Thioesterase domain-containing protein</fullName>
    </recommendedName>
</protein>
<evidence type="ECO:0000313" key="4">
    <source>
        <dbReference type="EMBL" id="TDG70123.1"/>
    </source>
</evidence>
<dbReference type="InterPro" id="IPR003736">
    <property type="entry name" value="PAAI_dom"/>
</dbReference>
<evidence type="ECO:0000313" key="5">
    <source>
        <dbReference type="Proteomes" id="UP000295681"/>
    </source>
</evidence>
<dbReference type="CDD" id="cd03443">
    <property type="entry name" value="PaaI_thioesterase"/>
    <property type="match status" value="1"/>
</dbReference>
<dbReference type="PANTHER" id="PTHR43240:SF5">
    <property type="entry name" value="1,4-DIHYDROXY-2-NAPHTHOYL-COA THIOESTERASE 1"/>
    <property type="match status" value="1"/>
</dbReference>
<evidence type="ECO:0000259" key="3">
    <source>
        <dbReference type="Pfam" id="PF03061"/>
    </source>
</evidence>
<dbReference type="RefSeq" id="WP_010006877.1">
    <property type="nucleotide sequence ID" value="NZ_JAGYGP010000003.1"/>
</dbReference>
<dbReference type="PANTHER" id="PTHR43240">
    <property type="entry name" value="1,4-DIHYDROXY-2-NAPHTHOYL-COA THIOESTERASE 1"/>
    <property type="match status" value="1"/>
</dbReference>
<comment type="caution">
    <text evidence="4">The sequence shown here is derived from an EMBL/GenBank/DDBJ whole genome shotgun (WGS) entry which is preliminary data.</text>
</comment>
<dbReference type="GO" id="GO:0061522">
    <property type="term" value="F:1,4-dihydroxy-2-naphthoyl-CoA thioesterase activity"/>
    <property type="evidence" value="ECO:0007669"/>
    <property type="project" value="TreeGrafter"/>
</dbReference>
<accession>A0A4R5NBY9</accession>
<reference evidence="4 5" key="1">
    <citation type="journal article" date="2019" name="Appl. Microbiol. Biotechnol.">
        <title>Uncovering carbohydrate metabolism through a genotype-phenotype association study of 56 lactic acid bacteria genomes.</title>
        <authorList>
            <person name="Buron-Moles G."/>
            <person name="Chailyan A."/>
            <person name="Dolejs I."/>
            <person name="Forster J."/>
            <person name="Miks M.H."/>
        </authorList>
    </citation>
    <scope>NUCLEOTIDE SEQUENCE [LARGE SCALE GENOMIC DNA]</scope>
    <source>
        <strain evidence="4 5">ATCC 700006</strain>
    </source>
</reference>
<dbReference type="EMBL" id="PUFI01000002">
    <property type="protein sequence ID" value="TDG70123.1"/>
    <property type="molecule type" value="Genomic_DNA"/>
</dbReference>
<dbReference type="Gene3D" id="3.10.129.10">
    <property type="entry name" value="Hotdog Thioesterase"/>
    <property type="match status" value="1"/>
</dbReference>
<organism evidence="4 5">
    <name type="scientific">Leuconostoc fallax</name>
    <dbReference type="NCBI Taxonomy" id="1251"/>
    <lineage>
        <taxon>Bacteria</taxon>
        <taxon>Bacillati</taxon>
        <taxon>Bacillota</taxon>
        <taxon>Bacilli</taxon>
        <taxon>Lactobacillales</taxon>
        <taxon>Lactobacillaceae</taxon>
        <taxon>Leuconostoc</taxon>
    </lineage>
</organism>